<accession>A0ACB8L5R3</accession>
<evidence type="ECO:0000313" key="2">
    <source>
        <dbReference type="Proteomes" id="UP000829398"/>
    </source>
</evidence>
<dbReference type="Proteomes" id="UP000829398">
    <property type="component" value="Chromosome 4"/>
</dbReference>
<gene>
    <name evidence="1" type="ORF">KPL71_011713</name>
</gene>
<name>A0ACB8L5R3_CITSI</name>
<protein>
    <submittedName>
        <fullName evidence="1">BTB/POZ domain-containing protein</fullName>
    </submittedName>
</protein>
<organism evidence="1 2">
    <name type="scientific">Citrus sinensis</name>
    <name type="common">Sweet orange</name>
    <name type="synonym">Citrus aurantium var. sinensis</name>
    <dbReference type="NCBI Taxonomy" id="2711"/>
    <lineage>
        <taxon>Eukaryota</taxon>
        <taxon>Viridiplantae</taxon>
        <taxon>Streptophyta</taxon>
        <taxon>Embryophyta</taxon>
        <taxon>Tracheophyta</taxon>
        <taxon>Spermatophyta</taxon>
        <taxon>Magnoliopsida</taxon>
        <taxon>eudicotyledons</taxon>
        <taxon>Gunneridae</taxon>
        <taxon>Pentapetalae</taxon>
        <taxon>rosids</taxon>
        <taxon>malvids</taxon>
        <taxon>Sapindales</taxon>
        <taxon>Rutaceae</taxon>
        <taxon>Aurantioideae</taxon>
        <taxon>Citrus</taxon>
    </lineage>
</organism>
<proteinExistence type="predicted"/>
<evidence type="ECO:0000313" key="1">
    <source>
        <dbReference type="EMBL" id="KAH9768731.1"/>
    </source>
</evidence>
<reference evidence="2" key="1">
    <citation type="journal article" date="2023" name="Hortic. Res.">
        <title>A chromosome-level phased genome enabling allele-level studies in sweet orange: a case study on citrus Huanglongbing tolerance.</title>
        <authorList>
            <person name="Wu B."/>
            <person name="Yu Q."/>
            <person name="Deng Z."/>
            <person name="Duan Y."/>
            <person name="Luo F."/>
            <person name="Gmitter F. Jr."/>
        </authorList>
    </citation>
    <scope>NUCLEOTIDE SEQUENCE [LARGE SCALE GENOMIC DNA]</scope>
    <source>
        <strain evidence="2">cv. Valencia</strain>
    </source>
</reference>
<comment type="caution">
    <text evidence="1">The sequence shown here is derived from an EMBL/GenBank/DDBJ whole genome shotgun (WGS) entry which is preliminary data.</text>
</comment>
<sequence>MNFPIPKYAQAQTTMHARPDGYQTTDVQTPHSDDSDSLHQATNNRGDDTVNLGDDFEYSDDSDSLRQAADNRGDDTVNLGDDFEYSDDSDSDILLPQRWTTADSSLASPDMEVASNGWSSVKAGLGPLERNSIYPCWDFMPQLNNLKHEIAAFTWNVKTNPFLLDPRDSCLGAFPPTTEHGRVMKTEELMRMKCEFLDGFDASLREQTPPDIHLRPCYGPPLPAHKAVLYARSTILVHPPPTFDAQLMRKYWSLGASSCETEIVNLPISREELEALLDFLYHGSLDPERTEKHIAVLFFSAWNFDILYLSEFCAHHILSSLKPSNALNAFKNAVGCSHRALLEAVLDFIVENMEEIAFSKEYKQFVRAFPNHSVRITQAFFMYGSNKRIKT</sequence>
<dbReference type="EMBL" id="CM039173">
    <property type="protein sequence ID" value="KAH9768731.1"/>
    <property type="molecule type" value="Genomic_DNA"/>
</dbReference>
<keyword evidence="2" id="KW-1185">Reference proteome</keyword>